<feature type="non-terminal residue" evidence="1">
    <location>
        <position position="235"/>
    </location>
</feature>
<reference evidence="1" key="1">
    <citation type="submission" date="2018-05" db="EMBL/GenBank/DDBJ databases">
        <authorList>
            <person name="Lanie J.A."/>
            <person name="Ng W.-L."/>
            <person name="Kazmierczak K.M."/>
            <person name="Andrzejewski T.M."/>
            <person name="Davidsen T.M."/>
            <person name="Wayne K.J."/>
            <person name="Tettelin H."/>
            <person name="Glass J.I."/>
            <person name="Rusch D."/>
            <person name="Podicherti R."/>
            <person name="Tsui H.-C.T."/>
            <person name="Winkler M.E."/>
        </authorList>
    </citation>
    <scope>NUCLEOTIDE SEQUENCE</scope>
</reference>
<organism evidence="1">
    <name type="scientific">marine metagenome</name>
    <dbReference type="NCBI Taxonomy" id="408172"/>
    <lineage>
        <taxon>unclassified sequences</taxon>
        <taxon>metagenomes</taxon>
        <taxon>ecological metagenomes</taxon>
    </lineage>
</organism>
<name>A0A382TEW1_9ZZZZ</name>
<evidence type="ECO:0000313" key="1">
    <source>
        <dbReference type="EMBL" id="SVD20670.1"/>
    </source>
</evidence>
<dbReference type="EMBL" id="UINC01136110">
    <property type="protein sequence ID" value="SVD20670.1"/>
    <property type="molecule type" value="Genomic_DNA"/>
</dbReference>
<gene>
    <name evidence="1" type="ORF">METZ01_LOCUS373524</name>
</gene>
<protein>
    <recommendedName>
        <fullName evidence="2">Flagellar motor switch protein FliG C-terminal domain-containing protein</fullName>
    </recommendedName>
</protein>
<sequence length="235" mass="26258">MEAVREEIISFEAFSDLDELTLQEVLVDMMREGSPGLILQQAPLSLRNRVRDNLSSYNRDRLENDLRETATDAERSEALDRTVAPLWVMQIRGDVKLKLVEGGTPGAAQCPVCKRATMSPENLRELAGCPECHSTRLFDSLLQNILGLAFLAPLSAGVVSEFTRRYINHIHVRSLAVLFKSADSELLNQVLAKFPRGLRMDVQDRMVAIEEPSSRQVLAASHHILAAVFTQCFDP</sequence>
<proteinExistence type="predicted"/>
<dbReference type="Gene3D" id="1.10.220.30">
    <property type="match status" value="1"/>
</dbReference>
<accession>A0A382TEW1</accession>
<evidence type="ECO:0008006" key="2">
    <source>
        <dbReference type="Google" id="ProtNLM"/>
    </source>
</evidence>
<dbReference type="AlphaFoldDB" id="A0A382TEW1"/>